<dbReference type="Gene3D" id="3.40.630.30">
    <property type="match status" value="1"/>
</dbReference>
<protein>
    <submittedName>
        <fullName evidence="2">Ribosomal-protein-S5p-alanine acetyltransferase</fullName>
    </submittedName>
</protein>
<evidence type="ECO:0000313" key="2">
    <source>
        <dbReference type="EMBL" id="CAA9551770.1"/>
    </source>
</evidence>
<dbReference type="GO" id="GO:0016747">
    <property type="term" value="F:acyltransferase activity, transferring groups other than amino-acyl groups"/>
    <property type="evidence" value="ECO:0007669"/>
    <property type="project" value="InterPro"/>
</dbReference>
<dbReference type="PANTHER" id="PTHR43415">
    <property type="entry name" value="SPERMIDINE N(1)-ACETYLTRANSFERASE"/>
    <property type="match status" value="1"/>
</dbReference>
<name>A0A6J4UIW9_9BACT</name>
<dbReference type="InterPro" id="IPR016181">
    <property type="entry name" value="Acyl_CoA_acyltransferase"/>
</dbReference>
<dbReference type="PANTHER" id="PTHR43415:SF3">
    <property type="entry name" value="GNAT-FAMILY ACETYLTRANSFERASE"/>
    <property type="match status" value="1"/>
</dbReference>
<reference evidence="2" key="1">
    <citation type="submission" date="2020-02" db="EMBL/GenBank/DDBJ databases">
        <authorList>
            <person name="Meier V. D."/>
        </authorList>
    </citation>
    <scope>NUCLEOTIDE SEQUENCE</scope>
    <source>
        <strain evidence="2">AVDCRST_MAG88</strain>
    </source>
</reference>
<dbReference type="EMBL" id="CADCWM010000288">
    <property type="protein sequence ID" value="CAA9551770.1"/>
    <property type="molecule type" value="Genomic_DNA"/>
</dbReference>
<accession>A0A6J4UIW9</accession>
<gene>
    <name evidence="2" type="ORF">AVDCRST_MAG88-832</name>
</gene>
<sequence>MNGGDSRNLAPLTTEEVDWWYARLASQRFAWAIDLAGRGIGVARLTHVDEASRRMDYAIGILAPDLWNQGLGTEATRLVLRFAFDELRLHRVGLLVLDINERAQAMYEKCGFVREGVVREGVLVGDEWHSDVTMSILEAEYRQASVQWQ</sequence>
<dbReference type="InterPro" id="IPR000182">
    <property type="entry name" value="GNAT_dom"/>
</dbReference>
<dbReference type="SUPFAM" id="SSF55729">
    <property type="entry name" value="Acyl-CoA N-acyltransferases (Nat)"/>
    <property type="match status" value="1"/>
</dbReference>
<dbReference type="Pfam" id="PF13302">
    <property type="entry name" value="Acetyltransf_3"/>
    <property type="match status" value="1"/>
</dbReference>
<organism evidence="2">
    <name type="scientific">uncultured Thermomicrobiales bacterium</name>
    <dbReference type="NCBI Taxonomy" id="1645740"/>
    <lineage>
        <taxon>Bacteria</taxon>
        <taxon>Pseudomonadati</taxon>
        <taxon>Thermomicrobiota</taxon>
        <taxon>Thermomicrobia</taxon>
        <taxon>Thermomicrobiales</taxon>
        <taxon>environmental samples</taxon>
    </lineage>
</organism>
<evidence type="ECO:0000259" key="1">
    <source>
        <dbReference type="PROSITE" id="PS51186"/>
    </source>
</evidence>
<feature type="domain" description="N-acetyltransferase" evidence="1">
    <location>
        <begin position="1"/>
        <end position="139"/>
    </location>
</feature>
<dbReference type="AlphaFoldDB" id="A0A6J4UIW9"/>
<proteinExistence type="predicted"/>
<dbReference type="PROSITE" id="PS51186">
    <property type="entry name" value="GNAT"/>
    <property type="match status" value="1"/>
</dbReference>
<keyword evidence="2" id="KW-0808">Transferase</keyword>